<organism evidence="2 3">
    <name type="scientific">Streptococcus sanguinis</name>
    <dbReference type="NCBI Taxonomy" id="1305"/>
    <lineage>
        <taxon>Bacteria</taxon>
        <taxon>Bacillati</taxon>
        <taxon>Bacillota</taxon>
        <taxon>Bacilli</taxon>
        <taxon>Lactobacillales</taxon>
        <taxon>Streptococcaceae</taxon>
        <taxon>Streptococcus</taxon>
    </lineage>
</organism>
<dbReference type="RefSeq" id="WP_072074645.1">
    <property type="nucleotide sequence ID" value="NZ_CDMW01000001.1"/>
</dbReference>
<dbReference type="InterPro" id="IPR052024">
    <property type="entry name" value="Methanogen_methyltrans"/>
</dbReference>
<dbReference type="Pfam" id="PF01208">
    <property type="entry name" value="URO-D"/>
    <property type="match status" value="1"/>
</dbReference>
<dbReference type="AlphaFoldDB" id="A0A0B7GN29"/>
<dbReference type="InterPro" id="IPR000257">
    <property type="entry name" value="Uroporphyrinogen_deCOase"/>
</dbReference>
<dbReference type="GO" id="GO:0006779">
    <property type="term" value="P:porphyrin-containing compound biosynthetic process"/>
    <property type="evidence" value="ECO:0007669"/>
    <property type="project" value="InterPro"/>
</dbReference>
<evidence type="ECO:0000313" key="3">
    <source>
        <dbReference type="Proteomes" id="UP000183504"/>
    </source>
</evidence>
<proteinExistence type="predicted"/>
<dbReference type="InterPro" id="IPR038071">
    <property type="entry name" value="UROD/MetE-like_sf"/>
</dbReference>
<dbReference type="PANTHER" id="PTHR47099:SF1">
    <property type="entry name" value="METHYLCOBAMIDE:COM METHYLTRANSFERASE MTBA"/>
    <property type="match status" value="1"/>
</dbReference>
<feature type="domain" description="Uroporphyrinogen decarboxylase (URO-D)" evidence="1">
    <location>
        <begin position="81"/>
        <end position="330"/>
    </location>
</feature>
<dbReference type="Proteomes" id="UP000183504">
    <property type="component" value="Unassembled WGS sequence"/>
</dbReference>
<protein>
    <recommendedName>
        <fullName evidence="1">Uroporphyrinogen decarboxylase (URO-D) domain-containing protein</fullName>
    </recommendedName>
</protein>
<evidence type="ECO:0000259" key="1">
    <source>
        <dbReference type="Pfam" id="PF01208"/>
    </source>
</evidence>
<reference evidence="2 3" key="1">
    <citation type="submission" date="2015-01" db="EMBL/GenBank/DDBJ databases">
        <authorList>
            <person name="Pelicic Vladimir"/>
        </authorList>
    </citation>
    <scope>NUCLEOTIDE SEQUENCE [LARGE SCALE GENOMIC DNA]</scope>
    <source>
        <strain evidence="2 3">2908</strain>
    </source>
</reference>
<dbReference type="PANTHER" id="PTHR47099">
    <property type="entry name" value="METHYLCOBAMIDE:COM METHYLTRANSFERASE MTBA"/>
    <property type="match status" value="1"/>
</dbReference>
<dbReference type="SUPFAM" id="SSF51726">
    <property type="entry name" value="UROD/MetE-like"/>
    <property type="match status" value="1"/>
</dbReference>
<gene>
    <name evidence="2" type="ORF">SSV_1942</name>
</gene>
<sequence length="333" mass="36346">MISKRELVLKAFRGEPVNRVPVGFWHHFTSEEEWLAGFGNQAIIEKNLAGHQAFLAEVEPDFIKLMSDGYFAYPNERLKKVQSIKELADIEPLGADHPWISDQVELVQKIKASFTEDLVAIYNIFAPVTYFKWLVGKVAGGDDIIADFLAEDAVLTKRVLDVIAQDIAALTERIIKEAGADGIYLSVQSIQDARVSAEDYKTFIAPSELAVLEAANAAGGVNILHICGYEGARNDVHLFTDYPAQVVNWAVGPEGISLAEGRKLFGGRTVLGGFENGKDGLLYTGSQAAIQDETKRLIAAAGKEALIIGADCTIPSDIEAERIQWVRQAASLT</sequence>
<accession>A0A0B7GN29</accession>
<dbReference type="Gene3D" id="3.20.20.210">
    <property type="match status" value="1"/>
</dbReference>
<evidence type="ECO:0000313" key="2">
    <source>
        <dbReference type="EMBL" id="CEL91217.1"/>
    </source>
</evidence>
<dbReference type="EMBL" id="CDMW01000001">
    <property type="protein sequence ID" value="CEL91217.1"/>
    <property type="molecule type" value="Genomic_DNA"/>
</dbReference>
<dbReference type="GO" id="GO:0004853">
    <property type="term" value="F:uroporphyrinogen decarboxylase activity"/>
    <property type="evidence" value="ECO:0007669"/>
    <property type="project" value="InterPro"/>
</dbReference>
<name>A0A0B7GN29_STRSA</name>